<evidence type="ECO:0000259" key="11">
    <source>
        <dbReference type="PROSITE" id="PS51464"/>
    </source>
</evidence>
<gene>
    <name evidence="12" type="primary">gmhA1</name>
    <name evidence="10" type="synonym">gmhA</name>
    <name evidence="12" type="ORF">Thiowin_03890</name>
</gene>
<dbReference type="InterPro" id="IPR004515">
    <property type="entry name" value="Phosphoheptose_Isoase"/>
</dbReference>
<dbReference type="HAMAP" id="MF_00067">
    <property type="entry name" value="GmhA"/>
    <property type="match status" value="1"/>
</dbReference>
<keyword evidence="7 10" id="KW-0862">Zinc</keyword>
<feature type="domain" description="SIS" evidence="11">
    <location>
        <begin position="33"/>
        <end position="192"/>
    </location>
</feature>
<organism evidence="12 13">
    <name type="scientific">Thiorhodovibrio winogradskyi</name>
    <dbReference type="NCBI Taxonomy" id="77007"/>
    <lineage>
        <taxon>Bacteria</taxon>
        <taxon>Pseudomonadati</taxon>
        <taxon>Pseudomonadota</taxon>
        <taxon>Gammaproteobacteria</taxon>
        <taxon>Chromatiales</taxon>
        <taxon>Chromatiaceae</taxon>
        <taxon>Thiorhodovibrio</taxon>
    </lineage>
</organism>
<dbReference type="GO" id="GO:0016853">
    <property type="term" value="F:isomerase activity"/>
    <property type="evidence" value="ECO:0007669"/>
    <property type="project" value="UniProtKB-KW"/>
</dbReference>
<feature type="binding site" evidence="10">
    <location>
        <position position="57"/>
    </location>
    <ligand>
        <name>Zn(2+)</name>
        <dbReference type="ChEBI" id="CHEBI:29105"/>
    </ligand>
</feature>
<proteinExistence type="inferred from homology"/>
<dbReference type="Gene3D" id="3.40.50.10490">
    <property type="entry name" value="Glucose-6-phosphate isomerase like protein, domain 1"/>
    <property type="match status" value="1"/>
</dbReference>
<dbReference type="CDD" id="cd05006">
    <property type="entry name" value="SIS_GmhA"/>
    <property type="match status" value="1"/>
</dbReference>
<dbReference type="SUPFAM" id="SSF53697">
    <property type="entry name" value="SIS domain"/>
    <property type="match status" value="1"/>
</dbReference>
<dbReference type="InterPro" id="IPR046348">
    <property type="entry name" value="SIS_dom_sf"/>
</dbReference>
<comment type="miscellaneous">
    <text evidence="10">The reaction produces a racemic mixture of D-glycero-alpha-D-manno-heptose 7-phosphate and D-glycero-beta-D-manno-heptose 7-phosphate.</text>
</comment>
<evidence type="ECO:0000256" key="9">
    <source>
        <dbReference type="ARBA" id="ARBA00023277"/>
    </source>
</evidence>
<evidence type="ECO:0000256" key="4">
    <source>
        <dbReference type="ARBA" id="ARBA00009894"/>
    </source>
</evidence>
<accession>A0ABZ0SDX9</accession>
<dbReference type="EC" id="5.3.1.28" evidence="10"/>
<evidence type="ECO:0000313" key="13">
    <source>
        <dbReference type="Proteomes" id="UP001432180"/>
    </source>
</evidence>
<keyword evidence="5 10" id="KW-0963">Cytoplasm</keyword>
<reference evidence="12 13" key="1">
    <citation type="journal article" date="2023" name="Microorganisms">
        <title>Thiorhodovibrio frisius and Trv. litoralis spp. nov., Two Novel Members from a Clade of Fastidious Purple Sulfur Bacteria That Exhibit Unique Red-Shifted Light-Harvesting Capabilities.</title>
        <authorList>
            <person name="Methner A."/>
            <person name="Kuzyk S.B."/>
            <person name="Petersen J."/>
            <person name="Bauer S."/>
            <person name="Brinkmann H."/>
            <person name="Sichau K."/>
            <person name="Wanner G."/>
            <person name="Wolf J."/>
            <person name="Neumann-Schaal M."/>
            <person name="Henke P."/>
            <person name="Tank M."/>
            <person name="Sproer C."/>
            <person name="Bunk B."/>
            <person name="Overmann J."/>
        </authorList>
    </citation>
    <scope>NUCLEOTIDE SEQUENCE [LARGE SCALE GENOMIC DNA]</scope>
    <source>
        <strain evidence="12 13">DSM 6702</strain>
    </source>
</reference>
<feature type="binding site" evidence="10">
    <location>
        <begin position="90"/>
        <end position="91"/>
    </location>
    <ligand>
        <name>substrate</name>
    </ligand>
</feature>
<evidence type="ECO:0000256" key="10">
    <source>
        <dbReference type="HAMAP-Rule" id="MF_00067"/>
    </source>
</evidence>
<feature type="binding site" evidence="10">
    <location>
        <begin position="116"/>
        <end position="118"/>
    </location>
    <ligand>
        <name>substrate</name>
    </ligand>
</feature>
<sequence length="192" mass="20086">MHQRIRATLAEHIETIQALADLSDEIKALAELGVATLKAGGRILWMGNGGSAADAQHLAAELVGRFERERPGLASIALTTDTSILTSVANDYGFERIFARQVEAIGRAGDLLIGLSTSGNSSNVVCAMAVAGRLGLARAGLTGSDGGALREQCQLCLCVPSRRTARVQEAHQLIGHLLCDAIEAEMAPGGRT</sequence>
<evidence type="ECO:0000256" key="3">
    <source>
        <dbReference type="ARBA" id="ARBA00004496"/>
    </source>
</evidence>
<comment type="subcellular location">
    <subcellularLocation>
        <location evidence="3 10">Cytoplasm</location>
    </subcellularLocation>
</comment>
<keyword evidence="9 10" id="KW-0119">Carbohydrate metabolism</keyword>
<comment type="pathway">
    <text evidence="10">Carbohydrate biosynthesis; D-glycero-D-manno-heptose 7-phosphate biosynthesis; D-glycero-alpha-D-manno-heptose 7-phosphate and D-glycero-beta-D-manno-heptose 7-phosphate from sedoheptulose 7-phosphate: step 1/1.</text>
</comment>
<feature type="binding site" evidence="10">
    <location>
        <position position="61"/>
    </location>
    <ligand>
        <name>Zn(2+)</name>
        <dbReference type="ChEBI" id="CHEBI:29105"/>
    </ligand>
</feature>
<dbReference type="RefSeq" id="WP_328984541.1">
    <property type="nucleotide sequence ID" value="NZ_CP121472.1"/>
</dbReference>
<evidence type="ECO:0000256" key="6">
    <source>
        <dbReference type="ARBA" id="ARBA00022723"/>
    </source>
</evidence>
<keyword evidence="6 10" id="KW-0479">Metal-binding</keyword>
<dbReference type="InterPro" id="IPR050099">
    <property type="entry name" value="SIS_GmhA/DiaA_subfam"/>
</dbReference>
<evidence type="ECO:0000313" key="12">
    <source>
        <dbReference type="EMBL" id="WPL18799.1"/>
    </source>
</evidence>
<evidence type="ECO:0000256" key="7">
    <source>
        <dbReference type="ARBA" id="ARBA00022833"/>
    </source>
</evidence>
<comment type="catalytic activity">
    <reaction evidence="1 10">
        <text>2 D-sedoheptulose 7-phosphate = D-glycero-alpha-D-manno-heptose 7-phosphate + D-glycero-beta-D-manno-heptose 7-phosphate</text>
        <dbReference type="Rhea" id="RHEA:27489"/>
        <dbReference type="ChEBI" id="CHEBI:57483"/>
        <dbReference type="ChEBI" id="CHEBI:60203"/>
        <dbReference type="ChEBI" id="CHEBI:60204"/>
        <dbReference type="EC" id="5.3.1.28"/>
    </reaction>
</comment>
<evidence type="ECO:0000256" key="5">
    <source>
        <dbReference type="ARBA" id="ARBA00022490"/>
    </source>
</evidence>
<dbReference type="InterPro" id="IPR001347">
    <property type="entry name" value="SIS_dom"/>
</dbReference>
<feature type="binding site" evidence="10">
    <location>
        <position position="176"/>
    </location>
    <ligand>
        <name>Zn(2+)</name>
        <dbReference type="ChEBI" id="CHEBI:29105"/>
    </ligand>
</feature>
<feature type="binding site" evidence="10">
    <location>
        <position position="121"/>
    </location>
    <ligand>
        <name>substrate</name>
    </ligand>
</feature>
<evidence type="ECO:0000256" key="2">
    <source>
        <dbReference type="ARBA" id="ARBA00003172"/>
    </source>
</evidence>
<comment type="cofactor">
    <cofactor evidence="10">
        <name>Zn(2+)</name>
        <dbReference type="ChEBI" id="CHEBI:29105"/>
    </cofactor>
    <text evidence="10">Binds 1 zinc ion per subunit.</text>
</comment>
<dbReference type="PANTHER" id="PTHR30390">
    <property type="entry name" value="SEDOHEPTULOSE 7-PHOSPHATE ISOMERASE / DNAA INITIATOR-ASSOCIATING FACTOR FOR REPLICATION INITIATION"/>
    <property type="match status" value="1"/>
</dbReference>
<evidence type="ECO:0000256" key="8">
    <source>
        <dbReference type="ARBA" id="ARBA00023235"/>
    </source>
</evidence>
<name>A0ABZ0SDX9_9GAMM</name>
<feature type="binding site" evidence="10">
    <location>
        <position position="168"/>
    </location>
    <ligand>
        <name>Zn(2+)</name>
        <dbReference type="ChEBI" id="CHEBI:29105"/>
    </ligand>
</feature>
<comment type="subunit">
    <text evidence="10">Homotetramer.</text>
</comment>
<dbReference type="PANTHER" id="PTHR30390:SF6">
    <property type="entry name" value="DNAA INITIATOR-ASSOCIATING PROTEIN DIAA"/>
    <property type="match status" value="1"/>
</dbReference>
<evidence type="ECO:0000256" key="1">
    <source>
        <dbReference type="ARBA" id="ARBA00000348"/>
    </source>
</evidence>
<comment type="function">
    <text evidence="2 10">Catalyzes the isomerization of sedoheptulose 7-phosphate in D-glycero-D-manno-heptose 7-phosphate.</text>
</comment>
<feature type="binding site" evidence="10">
    <location>
        <position position="168"/>
    </location>
    <ligand>
        <name>substrate</name>
    </ligand>
</feature>
<dbReference type="EMBL" id="CP121472">
    <property type="protein sequence ID" value="WPL18799.1"/>
    <property type="molecule type" value="Genomic_DNA"/>
</dbReference>
<dbReference type="Pfam" id="PF13580">
    <property type="entry name" value="SIS_2"/>
    <property type="match status" value="1"/>
</dbReference>
<comment type="similarity">
    <text evidence="4 10">Belongs to the SIS family. GmhA subfamily.</text>
</comment>
<keyword evidence="13" id="KW-1185">Reference proteome</keyword>
<feature type="binding site" evidence="10">
    <location>
        <position position="61"/>
    </location>
    <ligand>
        <name>substrate</name>
    </ligand>
</feature>
<feature type="binding site" evidence="10">
    <location>
        <begin position="48"/>
        <end position="50"/>
    </location>
    <ligand>
        <name>substrate</name>
    </ligand>
</feature>
<keyword evidence="8 10" id="KW-0413">Isomerase</keyword>
<dbReference type="PROSITE" id="PS51464">
    <property type="entry name" value="SIS"/>
    <property type="match status" value="1"/>
</dbReference>
<protein>
    <recommendedName>
        <fullName evidence="10">Phosphoheptose isomerase</fullName>
        <ecNumber evidence="10">5.3.1.28</ecNumber>
    </recommendedName>
    <alternativeName>
        <fullName evidence="10">Sedoheptulose 7-phosphate isomerase</fullName>
    </alternativeName>
</protein>
<dbReference type="InterPro" id="IPR035461">
    <property type="entry name" value="GmhA/DiaA"/>
</dbReference>
<dbReference type="Proteomes" id="UP001432180">
    <property type="component" value="Chromosome"/>
</dbReference>